<protein>
    <submittedName>
        <fullName evidence="2">Rab GDP-dissociation inhibitor</fullName>
    </submittedName>
</protein>
<dbReference type="Proteomes" id="UP000078237">
    <property type="component" value="Unassembled WGS sequence"/>
</dbReference>
<organism evidence="2 3">
    <name type="scientific">Madurella mycetomatis</name>
    <dbReference type="NCBI Taxonomy" id="100816"/>
    <lineage>
        <taxon>Eukaryota</taxon>
        <taxon>Fungi</taxon>
        <taxon>Dikarya</taxon>
        <taxon>Ascomycota</taxon>
        <taxon>Pezizomycotina</taxon>
        <taxon>Sordariomycetes</taxon>
        <taxon>Sordariomycetidae</taxon>
        <taxon>Sordariales</taxon>
        <taxon>Sordariales incertae sedis</taxon>
        <taxon>Madurella</taxon>
    </lineage>
</organism>
<accession>A0A175W1P7</accession>
<reference evidence="2 3" key="1">
    <citation type="journal article" date="2016" name="Genome Announc.">
        <title>Genome Sequence of Madurella mycetomatis mm55, Isolated from a Human Mycetoma Case in Sudan.</title>
        <authorList>
            <person name="Smit S."/>
            <person name="Derks M.F."/>
            <person name="Bervoets S."/>
            <person name="Fahal A."/>
            <person name="van Leeuwen W."/>
            <person name="van Belkum A."/>
            <person name="van de Sande W.W."/>
        </authorList>
    </citation>
    <scope>NUCLEOTIDE SEQUENCE [LARGE SCALE GENOMIC DNA]</scope>
    <source>
        <strain evidence="3">mm55</strain>
    </source>
</reference>
<gene>
    <name evidence="2" type="ORF">MMYC01_205551</name>
</gene>
<dbReference type="Gene3D" id="3.50.50.60">
    <property type="entry name" value="FAD/NAD(P)-binding domain"/>
    <property type="match status" value="1"/>
</dbReference>
<dbReference type="OrthoDB" id="9446342at2759"/>
<name>A0A175W1P7_9PEZI</name>
<comment type="caution">
    <text evidence="2">The sequence shown here is derived from an EMBL/GenBank/DDBJ whole genome shotgun (WGS) entry which is preliminary data.</text>
</comment>
<comment type="similarity">
    <text evidence="1">Belongs to the Rab GDI family.</text>
</comment>
<evidence type="ECO:0000313" key="2">
    <source>
        <dbReference type="EMBL" id="KXX77359.1"/>
    </source>
</evidence>
<evidence type="ECO:0000313" key="3">
    <source>
        <dbReference type="Proteomes" id="UP000078237"/>
    </source>
</evidence>
<evidence type="ECO:0000256" key="1">
    <source>
        <dbReference type="ARBA" id="ARBA00005593"/>
    </source>
</evidence>
<keyword evidence="3" id="KW-1185">Reference proteome</keyword>
<dbReference type="InterPro" id="IPR018203">
    <property type="entry name" value="GDP_dissociation_inhibitor"/>
</dbReference>
<dbReference type="Pfam" id="PF00996">
    <property type="entry name" value="GDI"/>
    <property type="match status" value="1"/>
</dbReference>
<dbReference type="VEuPathDB" id="FungiDB:MMYC01_205551"/>
<proteinExistence type="inferred from homology"/>
<dbReference type="GO" id="GO:0005092">
    <property type="term" value="F:GDP-dissociation inhibitor activity"/>
    <property type="evidence" value="ECO:0007669"/>
    <property type="project" value="InterPro"/>
</dbReference>
<dbReference type="EMBL" id="LCTW02000165">
    <property type="protein sequence ID" value="KXX77359.1"/>
    <property type="molecule type" value="Genomic_DNA"/>
</dbReference>
<sequence>GPPIPLYAPVEDGTKDNVFISKSYDATSHFETTTDDVRDIYRRITGKELVVEKLREGIQVAAE</sequence>
<dbReference type="SUPFAM" id="SSF51905">
    <property type="entry name" value="FAD/NAD(P)-binding domain"/>
    <property type="match status" value="1"/>
</dbReference>
<feature type="non-terminal residue" evidence="2">
    <location>
        <position position="1"/>
    </location>
</feature>
<dbReference type="InterPro" id="IPR036188">
    <property type="entry name" value="FAD/NAD-bd_sf"/>
</dbReference>
<dbReference type="AlphaFoldDB" id="A0A175W1P7"/>
<dbReference type="STRING" id="100816.A0A175W1P7"/>
<dbReference type="GO" id="GO:0007264">
    <property type="term" value="P:small GTPase-mediated signal transduction"/>
    <property type="evidence" value="ECO:0007669"/>
    <property type="project" value="InterPro"/>
</dbReference>